<dbReference type="RefSeq" id="XP_002948379.1">
    <property type="nucleotide sequence ID" value="XM_002948333.1"/>
</dbReference>
<dbReference type="GO" id="GO:0005049">
    <property type="term" value="F:nuclear export signal receptor activity"/>
    <property type="evidence" value="ECO:0007669"/>
    <property type="project" value="InterPro"/>
</dbReference>
<name>D8TPL5_VOLCA</name>
<keyword evidence="4" id="KW-1185">Reference proteome</keyword>
<dbReference type="PANTHER" id="PTHR11223">
    <property type="entry name" value="EXPORTIN 1/5"/>
    <property type="match status" value="1"/>
</dbReference>
<evidence type="ECO:0000313" key="4">
    <source>
        <dbReference type="Proteomes" id="UP000001058"/>
    </source>
</evidence>
<sequence length="1240" mass="125132">GAVGASGDGATTDPTSPGSSGAADAPDVTSKRAFLSALTASATTVFPFLCEVLEQHFQAAQKLRSEPLPPAAGGGGAAAAAGGNPTASPEQQRRDQIAAHVGALSAALGALSTWVEWVPMRRLTASSVLSACSFFIREGTPSLRMQALDVLRQVTWRKRANETPADYITLMDGVGGALLGATAALGLLLSPQDPLPPAMIRELGYGGSQAEFGARVLEVVESLGEGHFRTLSEAEGRRAAFLTQLLTFTRHPYLRLSGGTLTLWQQLLREASPQHALAGGGSGGAAGGGGGSGGPGAVHAGGGGGGQNSPTSGSGSGSKSGSSYTLPVDVVSELMRMLCGAMVLVVPTADPGVNNVPDWCDSHAEYKEVVVSFRSQAKAILRLAASLAPEQALQAAGTLLSSAFAACTASVATTAAASSSTAQLEAAVLVLTAVLPPLCDMAAAPLGVSTGGSGGAGAGATGPAAVSPVAQAAAAALVGGIADMLQAVLRVRLSDPRHMTLHAEAIEAFGCFLALRPDLAVPTVSCCLEVMRLLPLEAPGQLPPPPRQTPEWRAQFEARLAMANVLLGLARAAPGALVPHLSALVTEISVLWERGLLREGERVLLWEGLLAAASAASPLAFVQAYMPLVPGVAGSAAAGSAGSGGVSPGKPSLELGARERRWTLYHQVTLLERALRRTAPAPVAAGGGSGSGSGGGAASSPPPGSSVEHPFSPHLEWCLPPVARLVACIHALADPRVRPSLGPLSLVNDMDALERASRLGEDRDLVKAVEQPEPRCVAGANTADGRYFVRGVRECCYMVLNLATLHCGPALWRSSQLAALLPAAVAGGAAALGDWVVRLLVRHVLTPWAQRCPLSRAGVWMVPLCSAFLPHMHDRLSGGWAAMQAAAAGGGAGSGGGAAAGGGSSSRPGVRGAGGGVTCSSGAPGGRGATAAAAAAAAVASAAAADATSDEVLRDLLLRELSREYLSFLNALVTRRPIEEPSGGVGIPGGAAPPGGPSSAGAVGALINSRVSANGGDGAVPQESILEVLLRTQPAAAQCGLVTGVAALCWPDTESASRAVSFCRSLLALQTQSLGAGGLQNGGSPGSSGSSNPELEGVVVGAVTRSAISSLGLVSTVMVQAQVLELLRSVLAVYLPPNQPHSAPLRAVLGELPGVTPQVLDNFTASFCGTQGDKEQRVLIKKLLAAVGGEEVRKLLAAVSKLPGGVSAVPEPKHRERGPIPDVTPQDWGLPHLFDLPDVL</sequence>
<dbReference type="GO" id="GO:0005634">
    <property type="term" value="C:nucleus"/>
    <property type="evidence" value="ECO:0007669"/>
    <property type="project" value="TreeGrafter"/>
</dbReference>
<dbReference type="InParanoid" id="D8TPL5"/>
<dbReference type="GO" id="GO:0006611">
    <property type="term" value="P:protein export from nucleus"/>
    <property type="evidence" value="ECO:0007669"/>
    <property type="project" value="InterPro"/>
</dbReference>
<feature type="domain" description="Exportin-5 C-terminal" evidence="2">
    <location>
        <begin position="209"/>
        <end position="442"/>
    </location>
</feature>
<dbReference type="KEGG" id="vcn:VOLCADRAFT_88659"/>
<dbReference type="GO" id="GO:0003723">
    <property type="term" value="F:RNA binding"/>
    <property type="evidence" value="ECO:0007669"/>
    <property type="project" value="TreeGrafter"/>
</dbReference>
<feature type="region of interest" description="Disordered" evidence="1">
    <location>
        <begin position="275"/>
        <end position="323"/>
    </location>
</feature>
<dbReference type="AlphaFoldDB" id="D8TPL5"/>
<feature type="region of interest" description="Disordered" evidence="1">
    <location>
        <begin position="66"/>
        <end position="95"/>
    </location>
</feature>
<dbReference type="EMBL" id="GL378330">
    <property type="protein sequence ID" value="EFJ50786.1"/>
    <property type="molecule type" value="Genomic_DNA"/>
</dbReference>
<proteinExistence type="predicted"/>
<dbReference type="Proteomes" id="UP000001058">
    <property type="component" value="Unassembled WGS sequence"/>
</dbReference>
<dbReference type="GeneID" id="9624376"/>
<reference evidence="3 4" key="1">
    <citation type="journal article" date="2010" name="Science">
        <title>Genomic analysis of organismal complexity in the multicellular green alga Volvox carteri.</title>
        <authorList>
            <person name="Prochnik S.E."/>
            <person name="Umen J."/>
            <person name="Nedelcu A.M."/>
            <person name="Hallmann A."/>
            <person name="Miller S.M."/>
            <person name="Nishii I."/>
            <person name="Ferris P."/>
            <person name="Kuo A."/>
            <person name="Mitros T."/>
            <person name="Fritz-Laylin L.K."/>
            <person name="Hellsten U."/>
            <person name="Chapman J."/>
            <person name="Simakov O."/>
            <person name="Rensing S.A."/>
            <person name="Terry A."/>
            <person name="Pangilinan J."/>
            <person name="Kapitonov V."/>
            <person name="Jurka J."/>
            <person name="Salamov A."/>
            <person name="Shapiro H."/>
            <person name="Schmutz J."/>
            <person name="Grimwood J."/>
            <person name="Lindquist E."/>
            <person name="Lucas S."/>
            <person name="Grigoriev I.V."/>
            <person name="Schmitt R."/>
            <person name="Kirk D."/>
            <person name="Rokhsar D.S."/>
        </authorList>
    </citation>
    <scope>NUCLEOTIDE SEQUENCE [LARGE SCALE GENOMIC DNA]</scope>
    <source>
        <strain evidence="4">f. Nagariensis / Eve</strain>
    </source>
</reference>
<dbReference type="InterPro" id="IPR011989">
    <property type="entry name" value="ARM-like"/>
</dbReference>
<dbReference type="GO" id="GO:0005737">
    <property type="term" value="C:cytoplasm"/>
    <property type="evidence" value="ECO:0007669"/>
    <property type="project" value="TreeGrafter"/>
</dbReference>
<dbReference type="OrthoDB" id="507337at2759"/>
<dbReference type="STRING" id="3068.D8TPL5"/>
<feature type="compositionally biased region" description="Gly residues" evidence="1">
    <location>
        <begin position="278"/>
        <end position="307"/>
    </location>
</feature>
<feature type="region of interest" description="Disordered" evidence="1">
    <location>
        <begin position="1"/>
        <end position="26"/>
    </location>
</feature>
<protein>
    <recommendedName>
        <fullName evidence="2">Exportin-5 C-terminal domain-containing protein</fullName>
    </recommendedName>
</protein>
<dbReference type="GO" id="GO:0006405">
    <property type="term" value="P:RNA export from nucleus"/>
    <property type="evidence" value="ECO:0007669"/>
    <property type="project" value="TreeGrafter"/>
</dbReference>
<gene>
    <name evidence="3" type="ORF">VOLCADRAFT_88659</name>
</gene>
<feature type="compositionally biased region" description="Low complexity" evidence="1">
    <location>
        <begin position="308"/>
        <end position="323"/>
    </location>
</feature>
<dbReference type="GO" id="GO:0042565">
    <property type="term" value="C:RNA nuclear export complex"/>
    <property type="evidence" value="ECO:0007669"/>
    <property type="project" value="TreeGrafter"/>
</dbReference>
<feature type="domain" description="Exportin-5 C-terminal" evidence="2">
    <location>
        <begin position="481"/>
        <end position="884"/>
    </location>
</feature>
<evidence type="ECO:0000256" key="1">
    <source>
        <dbReference type="SAM" id="MobiDB-lite"/>
    </source>
</evidence>
<feature type="domain" description="Exportin-5 C-terminal" evidence="2">
    <location>
        <begin position="944"/>
        <end position="1195"/>
    </location>
</feature>
<feature type="compositionally biased region" description="Gly residues" evidence="1">
    <location>
        <begin position="685"/>
        <end position="697"/>
    </location>
</feature>
<dbReference type="Gene3D" id="1.25.10.10">
    <property type="entry name" value="Leucine-rich Repeat Variant"/>
    <property type="match status" value="2"/>
</dbReference>
<dbReference type="InterPro" id="IPR045478">
    <property type="entry name" value="Exportin-5_C"/>
</dbReference>
<feature type="region of interest" description="Disordered" evidence="1">
    <location>
        <begin position="681"/>
        <end position="709"/>
    </location>
</feature>
<evidence type="ECO:0000259" key="2">
    <source>
        <dbReference type="Pfam" id="PF19273"/>
    </source>
</evidence>
<dbReference type="PANTHER" id="PTHR11223:SF3">
    <property type="entry name" value="EXPORTIN-5"/>
    <property type="match status" value="1"/>
</dbReference>
<accession>D8TPL5</accession>
<dbReference type="Pfam" id="PF19273">
    <property type="entry name" value="Exportin-5"/>
    <property type="match status" value="3"/>
</dbReference>
<evidence type="ECO:0000313" key="3">
    <source>
        <dbReference type="EMBL" id="EFJ50786.1"/>
    </source>
</evidence>
<dbReference type="eggNOG" id="KOG2020">
    <property type="taxonomic scope" value="Eukaryota"/>
</dbReference>
<dbReference type="FunCoup" id="D8TPL5">
    <property type="interactions" value="1646"/>
</dbReference>
<dbReference type="InterPro" id="IPR045065">
    <property type="entry name" value="XPO1/5"/>
</dbReference>
<feature type="non-terminal residue" evidence="3">
    <location>
        <position position="1"/>
    </location>
</feature>
<organism evidence="4">
    <name type="scientific">Volvox carteri f. nagariensis</name>
    <dbReference type="NCBI Taxonomy" id="3068"/>
    <lineage>
        <taxon>Eukaryota</taxon>
        <taxon>Viridiplantae</taxon>
        <taxon>Chlorophyta</taxon>
        <taxon>core chlorophytes</taxon>
        <taxon>Chlorophyceae</taxon>
        <taxon>CS clade</taxon>
        <taxon>Chlamydomonadales</taxon>
        <taxon>Volvocaceae</taxon>
        <taxon>Volvox</taxon>
    </lineage>
</organism>